<dbReference type="CDD" id="cd06268">
    <property type="entry name" value="PBP1_ABC_transporter_LIVBP-like"/>
    <property type="match status" value="1"/>
</dbReference>
<keyword evidence="2" id="KW-1185">Reference proteome</keyword>
<dbReference type="SUPFAM" id="SSF53822">
    <property type="entry name" value="Periplasmic binding protein-like I"/>
    <property type="match status" value="1"/>
</dbReference>
<organism evidence="1 2">
    <name type="scientific">Mucilaginibacter paludis DSM 18603</name>
    <dbReference type="NCBI Taxonomy" id="714943"/>
    <lineage>
        <taxon>Bacteria</taxon>
        <taxon>Pseudomonadati</taxon>
        <taxon>Bacteroidota</taxon>
        <taxon>Sphingobacteriia</taxon>
        <taxon>Sphingobacteriales</taxon>
        <taxon>Sphingobacteriaceae</taxon>
        <taxon>Mucilaginibacter</taxon>
    </lineage>
</organism>
<dbReference type="HOGENOM" id="CLU_655372_0_0_10"/>
<dbReference type="Gene3D" id="3.40.50.2300">
    <property type="match status" value="2"/>
</dbReference>
<dbReference type="Proteomes" id="UP000002774">
    <property type="component" value="Chromosome"/>
</dbReference>
<evidence type="ECO:0000313" key="2">
    <source>
        <dbReference type="Proteomes" id="UP000002774"/>
    </source>
</evidence>
<dbReference type="AlphaFoldDB" id="H1XZF0"/>
<sequence>MISVRSHRLQSSGNKWIVFALAGFILGACSPKIRPTERPVPKTPEAKVPPAVKVIPKAVPVHTPVVSLILPFELDKIDFTSTANRNNLSKADLAVDYYQGFKLALDSLAAKGANFKLQVYDSNGDGSQGHSLAGNPKVRNSDIIVGPVFPEGMKAFMASLSGINKPIISPLSPASPLEFKNSNLVTIIPPLEYHAWRVAQYIKQEMDPVKVFVLRSGFSDENKYLIPFRKAIDSLSKKRIRVIYLTVSKGNLDALLPQLSTTSENIFVVPATDQAFLTVTLAALDKLNQTYPVTLFGHPNWLKASYLQASLLQRLKTHITSSDRVDYRAVETNKFIKAYRKAFHLEPGEYAIKGFDEGYYLGSLLSANNDLFKQLDKSGYEGLHNQFTFVKTANAGWVNTHVSIYQYQNFELKPIE</sequence>
<dbReference type="InterPro" id="IPR028082">
    <property type="entry name" value="Peripla_BP_I"/>
</dbReference>
<dbReference type="PROSITE" id="PS51257">
    <property type="entry name" value="PROKAR_LIPOPROTEIN"/>
    <property type="match status" value="1"/>
</dbReference>
<dbReference type="OrthoDB" id="2149800at2"/>
<gene>
    <name evidence="1" type="ORF">Mucpa_1480</name>
</gene>
<evidence type="ECO:0000313" key="1">
    <source>
        <dbReference type="EMBL" id="EHQ25638.1"/>
    </source>
</evidence>
<dbReference type="eggNOG" id="COG0683">
    <property type="taxonomic scope" value="Bacteria"/>
</dbReference>
<proteinExistence type="predicted"/>
<reference evidence="1" key="1">
    <citation type="submission" date="2011-09" db="EMBL/GenBank/DDBJ databases">
        <title>The permanent draft genome of Mucilaginibacter paludis DSM 18603.</title>
        <authorList>
            <consortium name="US DOE Joint Genome Institute (JGI-PGF)"/>
            <person name="Lucas S."/>
            <person name="Han J."/>
            <person name="Lapidus A."/>
            <person name="Bruce D."/>
            <person name="Goodwin L."/>
            <person name="Pitluck S."/>
            <person name="Peters L."/>
            <person name="Kyrpides N."/>
            <person name="Mavromatis K."/>
            <person name="Ivanova N."/>
            <person name="Mikhailova N."/>
            <person name="Held B."/>
            <person name="Detter J.C."/>
            <person name="Tapia R."/>
            <person name="Han C."/>
            <person name="Land M."/>
            <person name="Hauser L."/>
            <person name="Markowitz V."/>
            <person name="Cheng J.-F."/>
            <person name="Hugenholtz P."/>
            <person name="Woyke T."/>
            <person name="Wu D."/>
            <person name="Tindall B."/>
            <person name="Brambilla E."/>
            <person name="Klenk H.-P."/>
            <person name="Eisen J.A."/>
        </authorList>
    </citation>
    <scope>NUCLEOTIDE SEQUENCE [LARGE SCALE GENOMIC DNA]</scope>
    <source>
        <strain evidence="1">DSM 18603</strain>
    </source>
</reference>
<dbReference type="STRING" id="714943.Mucpa_1480"/>
<accession>H1XZF0</accession>
<name>H1XZF0_9SPHI</name>
<protein>
    <submittedName>
        <fullName evidence="1">Uncharacterized protein</fullName>
    </submittedName>
</protein>
<dbReference type="RefSeq" id="WP_008505462.1">
    <property type="nucleotide sequence ID" value="NZ_CM001403.1"/>
</dbReference>
<dbReference type="EMBL" id="CM001403">
    <property type="protein sequence ID" value="EHQ25638.1"/>
    <property type="molecule type" value="Genomic_DNA"/>
</dbReference>